<evidence type="ECO:0000256" key="6">
    <source>
        <dbReference type="ARBA" id="ARBA00023136"/>
    </source>
</evidence>
<dbReference type="EMBL" id="CP016303">
    <property type="protein sequence ID" value="ASX26701.1"/>
    <property type="molecule type" value="Genomic_DNA"/>
</dbReference>
<organism evidence="7 8">
    <name type="scientific">Candidatus Hamiltonella defensa</name>
    <name type="common">Bemisia tabaci</name>
    <dbReference type="NCBI Taxonomy" id="672795"/>
    <lineage>
        <taxon>Bacteria</taxon>
        <taxon>Pseudomonadati</taxon>
        <taxon>Pseudomonadota</taxon>
        <taxon>Gammaproteobacteria</taxon>
        <taxon>Enterobacterales</taxon>
        <taxon>Enterobacteriaceae</taxon>
        <taxon>aphid secondary symbionts</taxon>
        <taxon>Candidatus Williamhamiltonella</taxon>
    </lineage>
</organism>
<name>A0A249DZ48_9ENTR</name>
<comment type="subcellular location">
    <subcellularLocation>
        <location evidence="1">Cell membrane</location>
        <topology evidence="1">Multi-pass membrane protein</topology>
    </subcellularLocation>
</comment>
<reference evidence="7 8" key="2">
    <citation type="submission" date="2017-09" db="EMBL/GenBank/DDBJ databases">
        <title>The genome of whitefly Bemisia tabaci, a global crop pest, provides novel insights into virus transmission, host adaptation and insecticide resistance.</title>
        <authorList>
            <person name="Kaur N."/>
            <person name="Kliot A."/>
            <person name="Pinheiro P.V."/>
            <person name="Luan J."/>
            <person name="Zheng Y."/>
            <person name="Liu W."/>
            <person name="Sun H."/>
            <person name="Yang X."/>
            <person name="Xu Y."/>
            <person name="Luo Y."/>
            <person name="Kruse A."/>
            <person name="Fisher T.W."/>
            <person name="Nelson D.R."/>
            <person name="Elimelech M."/>
            <person name="MacCoss M."/>
            <person name="Johnson R."/>
            <person name="Cohen E."/>
            <person name="Hunter W.B."/>
            <person name="Brown J.K."/>
            <person name="Jander G."/>
            <person name="Cilia M."/>
            <person name="Douglas A.E."/>
            <person name="Ghanim M."/>
            <person name="Simmons A.M."/>
            <person name="Wintermantel W.M."/>
            <person name="Ling K.-S."/>
            <person name="Fei Z."/>
        </authorList>
    </citation>
    <scope>NUCLEOTIDE SEQUENCE [LARGE SCALE GENOMIC DNA]</scope>
    <source>
        <strain evidence="7 8">MEAM1</strain>
    </source>
</reference>
<keyword evidence="5" id="KW-1133">Transmembrane helix</keyword>
<dbReference type="GO" id="GO:0005886">
    <property type="term" value="C:plasma membrane"/>
    <property type="evidence" value="ECO:0007669"/>
    <property type="project" value="UniProtKB-SubCell"/>
</dbReference>
<dbReference type="InterPro" id="IPR002191">
    <property type="entry name" value="Bac_export_3"/>
</dbReference>
<dbReference type="PANTHER" id="PTHR34040">
    <property type="entry name" value="FLAGELLAR BIOSYNTHETIC PROTEIN FLIQ"/>
    <property type="match status" value="1"/>
</dbReference>
<evidence type="ECO:0000256" key="3">
    <source>
        <dbReference type="ARBA" id="ARBA00022475"/>
    </source>
</evidence>
<keyword evidence="4" id="KW-0812">Transmembrane</keyword>
<dbReference type="RefSeq" id="WP_015874514.1">
    <property type="nucleotide sequence ID" value="NZ_CP016303.1"/>
</dbReference>
<evidence type="ECO:0000256" key="4">
    <source>
        <dbReference type="ARBA" id="ARBA00022692"/>
    </source>
</evidence>
<keyword evidence="6" id="KW-0472">Membrane</keyword>
<proteinExistence type="inferred from homology"/>
<evidence type="ECO:0000313" key="8">
    <source>
        <dbReference type="Proteomes" id="UP000216438"/>
    </source>
</evidence>
<dbReference type="NCBIfam" id="NF011877">
    <property type="entry name" value="PRK15350.1"/>
    <property type="match status" value="1"/>
</dbReference>
<dbReference type="PIRSF" id="PIRSF004669">
    <property type="entry name" value="FliQ"/>
    <property type="match status" value="1"/>
</dbReference>
<keyword evidence="3" id="KW-1003">Cell membrane</keyword>
<dbReference type="AlphaFoldDB" id="A0A249DZ48"/>
<evidence type="ECO:0000313" key="7">
    <source>
        <dbReference type="EMBL" id="ASX26701.1"/>
    </source>
</evidence>
<evidence type="ECO:0000256" key="2">
    <source>
        <dbReference type="ARBA" id="ARBA00006156"/>
    </source>
</evidence>
<protein>
    <submittedName>
        <fullName evidence="7">EscS/YscS/HrcS family type III secretion system export apparatus protein</fullName>
    </submittedName>
</protein>
<comment type="similarity">
    <text evidence="2">Belongs to the FliQ/MopD/SpaQ family.</text>
</comment>
<dbReference type="GO" id="GO:0009306">
    <property type="term" value="P:protein secretion"/>
    <property type="evidence" value="ECO:0007669"/>
    <property type="project" value="InterPro"/>
</dbReference>
<dbReference type="Pfam" id="PF01313">
    <property type="entry name" value="Bac_export_3"/>
    <property type="match status" value="1"/>
</dbReference>
<evidence type="ECO:0000256" key="5">
    <source>
        <dbReference type="ARBA" id="ARBA00022989"/>
    </source>
</evidence>
<dbReference type="InterPro" id="IPR006306">
    <property type="entry name" value="T3SS_HrpO"/>
</dbReference>
<sequence length="89" mass="10063">MSNAIIIQLTTQVLWIVLILSMPVVVVASLVGLMVSLFQALTQIQDQTLQFLIKLLAVCLCLLMSYHWMGSTMLNYTHQVFLQIGNMHQ</sequence>
<dbReference type="PANTHER" id="PTHR34040:SF4">
    <property type="entry name" value="SECRETION SYSTEM APPARATUS PROTEIN SSAS"/>
    <property type="match status" value="1"/>
</dbReference>
<dbReference type="Proteomes" id="UP000216438">
    <property type="component" value="Chromosome"/>
</dbReference>
<gene>
    <name evidence="7" type="ORF">BA171_06640</name>
</gene>
<dbReference type="GeneID" id="66261757"/>
<accession>A0A249DZ48</accession>
<dbReference type="NCBIfam" id="TIGR01403">
    <property type="entry name" value="fliQ_rel_III"/>
    <property type="match status" value="1"/>
</dbReference>
<reference evidence="8" key="1">
    <citation type="submission" date="2016-06" db="EMBL/GenBank/DDBJ databases">
        <authorList>
            <person name="Chen W."/>
            <person name="Hasegawa D.K."/>
        </authorList>
    </citation>
    <scope>NUCLEOTIDE SEQUENCE [LARGE SCALE GENOMIC DNA]</scope>
    <source>
        <strain evidence="8">MEAM1</strain>
    </source>
</reference>
<evidence type="ECO:0000256" key="1">
    <source>
        <dbReference type="ARBA" id="ARBA00004651"/>
    </source>
</evidence>
<dbReference type="PRINTS" id="PR00952">
    <property type="entry name" value="TYPE3IMQPROT"/>
</dbReference>